<dbReference type="PANTHER" id="PTHR30041">
    <property type="entry name" value="ARSENATE REDUCTASE"/>
    <property type="match status" value="1"/>
</dbReference>
<name>A0A0U1NIB2_9RHOB</name>
<dbReference type="Proteomes" id="UP000048949">
    <property type="component" value="Unassembled WGS sequence"/>
</dbReference>
<organism evidence="3 4">
    <name type="scientific">Nereida ignava</name>
    <dbReference type="NCBI Taxonomy" id="282199"/>
    <lineage>
        <taxon>Bacteria</taxon>
        <taxon>Pseudomonadati</taxon>
        <taxon>Pseudomonadota</taxon>
        <taxon>Alphaproteobacteria</taxon>
        <taxon>Rhodobacterales</taxon>
        <taxon>Roseobacteraceae</taxon>
        <taxon>Nereida</taxon>
    </lineage>
</organism>
<proteinExistence type="inferred from homology"/>
<gene>
    <name evidence="3" type="primary">mgsR</name>
    <name evidence="3" type="ORF">NIG5292_00481</name>
</gene>
<evidence type="ECO:0000313" key="3">
    <source>
        <dbReference type="EMBL" id="CRK74451.1"/>
    </source>
</evidence>
<dbReference type="Gene3D" id="3.40.30.10">
    <property type="entry name" value="Glutaredoxin"/>
    <property type="match status" value="1"/>
</dbReference>
<evidence type="ECO:0000256" key="1">
    <source>
        <dbReference type="ARBA" id="ARBA00007198"/>
    </source>
</evidence>
<comment type="similarity">
    <text evidence="1 2">Belongs to the ArsC family.</text>
</comment>
<dbReference type="InterPro" id="IPR036249">
    <property type="entry name" value="Thioredoxin-like_sf"/>
</dbReference>
<reference evidence="3 4" key="1">
    <citation type="submission" date="2015-04" db="EMBL/GenBank/DDBJ databases">
        <authorList>
            <person name="Syromyatnikov M.Y."/>
            <person name="Popov V.N."/>
        </authorList>
    </citation>
    <scope>NUCLEOTIDE SEQUENCE [LARGE SCALE GENOMIC DNA]</scope>
    <source>
        <strain evidence="3 4">CECT 5292</strain>
    </source>
</reference>
<dbReference type="STRING" id="282199.GCA_001049735_00481"/>
<dbReference type="PANTHER" id="PTHR30041:SF8">
    <property type="entry name" value="PROTEIN YFFB"/>
    <property type="match status" value="1"/>
</dbReference>
<dbReference type="RefSeq" id="WP_306372339.1">
    <property type="nucleotide sequence ID" value="NZ_CBFHGK010000001.1"/>
</dbReference>
<dbReference type="AlphaFoldDB" id="A0A0U1NIB2"/>
<evidence type="ECO:0000256" key="2">
    <source>
        <dbReference type="PROSITE-ProRule" id="PRU01282"/>
    </source>
</evidence>
<keyword evidence="4" id="KW-1185">Reference proteome</keyword>
<dbReference type="EMBL" id="CVQV01000003">
    <property type="protein sequence ID" value="CRK74451.1"/>
    <property type="molecule type" value="Genomic_DNA"/>
</dbReference>
<dbReference type="PROSITE" id="PS51353">
    <property type="entry name" value="ARSC"/>
    <property type="match status" value="1"/>
</dbReference>
<dbReference type="InterPro" id="IPR006660">
    <property type="entry name" value="Arsenate_reductase-like"/>
</dbReference>
<accession>A0A0U1NIB2</accession>
<dbReference type="Pfam" id="PF03960">
    <property type="entry name" value="ArsC"/>
    <property type="match status" value="1"/>
</dbReference>
<evidence type="ECO:0000313" key="4">
    <source>
        <dbReference type="Proteomes" id="UP000048949"/>
    </source>
</evidence>
<sequence length="105" mass="11835">MTITIYGIKACDTCRKALKEIEGSVLHDVRDAPLSEAQLKVFYDLFGEKLLNTRSTTWRGLSEEERQIAPIELLLAHPTLMKRPIIASQDHTTIGWDAAAKAIWL</sequence>
<dbReference type="SUPFAM" id="SSF52833">
    <property type="entry name" value="Thioredoxin-like"/>
    <property type="match status" value="1"/>
</dbReference>
<protein>
    <submittedName>
        <fullName evidence="3">Modulator of the general stress response</fullName>
    </submittedName>
</protein>